<feature type="domain" description="Cytidyltransferase-like" evidence="2">
    <location>
        <begin position="12"/>
        <end position="139"/>
    </location>
</feature>
<dbReference type="EMBL" id="UPSH01000001">
    <property type="protein sequence ID" value="VBB17762.1"/>
    <property type="molecule type" value="Genomic_DNA"/>
</dbReference>
<dbReference type="Pfam" id="PF01467">
    <property type="entry name" value="CTP_transf_like"/>
    <property type="match status" value="1"/>
</dbReference>
<dbReference type="GO" id="GO:0006646">
    <property type="term" value="P:phosphatidylethanolamine biosynthetic process"/>
    <property type="evidence" value="ECO:0007669"/>
    <property type="project" value="UniProtKB-UniPathway"/>
</dbReference>
<dbReference type="GO" id="GO:0004105">
    <property type="term" value="F:choline-phosphate cytidylyltransferase activity"/>
    <property type="evidence" value="ECO:0007669"/>
    <property type="project" value="UniProtKB-EC"/>
</dbReference>
<comment type="caution">
    <text evidence="3">The sequence shown here is derived from an EMBL/GenBank/DDBJ whole genome shotgun (WGS) entry which is preliminary data.</text>
</comment>
<dbReference type="PANTHER" id="PTHR10739">
    <property type="entry name" value="CYTIDYLYLTRANSFERASE"/>
    <property type="match status" value="1"/>
</dbReference>
<protein>
    <recommendedName>
        <fullName evidence="1">choline-phosphate cytidylyltransferase</fullName>
        <ecNumber evidence="1">2.7.7.15</ecNumber>
    </recommendedName>
</protein>
<gene>
    <name evidence="3" type="ORF">YASMINEVIRUS_225</name>
</gene>
<dbReference type="InterPro" id="IPR045049">
    <property type="entry name" value="Pcy1-like"/>
</dbReference>
<dbReference type="InterPro" id="IPR014729">
    <property type="entry name" value="Rossmann-like_a/b/a_fold"/>
</dbReference>
<name>A0A5K0U8N0_9VIRU</name>
<dbReference type="GO" id="GO:0031210">
    <property type="term" value="F:phosphatidylcholine binding"/>
    <property type="evidence" value="ECO:0007669"/>
    <property type="project" value="TreeGrafter"/>
</dbReference>
<organism evidence="3 4">
    <name type="scientific">Yasminevirus sp. GU-2018</name>
    <dbReference type="NCBI Taxonomy" id="2420051"/>
    <lineage>
        <taxon>Viruses</taxon>
        <taxon>Varidnaviria</taxon>
        <taxon>Bamfordvirae</taxon>
        <taxon>Nucleocytoviricota</taxon>
        <taxon>Megaviricetes</taxon>
        <taxon>Imitervirales</taxon>
        <taxon>Mimiviridae</taxon>
        <taxon>Klosneuvirinae</taxon>
        <taxon>Yasminevirus</taxon>
        <taxon>Yasminevirus saudimassiliense</taxon>
    </lineage>
</organism>
<evidence type="ECO:0000313" key="4">
    <source>
        <dbReference type="Proteomes" id="UP000594342"/>
    </source>
</evidence>
<evidence type="ECO:0000256" key="1">
    <source>
        <dbReference type="ARBA" id="ARBA00026101"/>
    </source>
</evidence>
<reference evidence="3 4" key="1">
    <citation type="submission" date="2018-10" db="EMBL/GenBank/DDBJ databases">
        <authorList>
            <consortium name="IHU Genomes"/>
        </authorList>
    </citation>
    <scope>NUCLEOTIDE SEQUENCE [LARGE SCALE GENOMIC DNA]</scope>
    <source>
        <strain evidence="3 4">A1</strain>
    </source>
</reference>
<dbReference type="SUPFAM" id="SSF52374">
    <property type="entry name" value="Nucleotidylyl transferase"/>
    <property type="match status" value="1"/>
</dbReference>
<dbReference type="InterPro" id="IPR004821">
    <property type="entry name" value="Cyt_trans-like"/>
</dbReference>
<evidence type="ECO:0000313" key="3">
    <source>
        <dbReference type="EMBL" id="VBB17762.1"/>
    </source>
</evidence>
<keyword evidence="4" id="KW-1185">Reference proteome</keyword>
<sequence length="152" mass="17954">MAQEVKKPKRVYIDGIFDLFHRGHVESLRKSKEFFNCPVELVVGVISDEDATSYKRKPIYNEEDRYELVRAVKYVDEVILGAPLIMTKEFITRHRIDCVVHGFSDIKDFDKQREFYKDVEHIFFQIPYYKNISTTAILNRIKGDVSENDKNN</sequence>
<dbReference type="PANTHER" id="PTHR10739:SF13">
    <property type="entry name" value="CHOLINE-PHOSPHATE CYTIDYLYLTRANSFERASE"/>
    <property type="match status" value="1"/>
</dbReference>
<dbReference type="Gene3D" id="3.40.50.620">
    <property type="entry name" value="HUPs"/>
    <property type="match status" value="1"/>
</dbReference>
<proteinExistence type="predicted"/>
<dbReference type="Proteomes" id="UP000594342">
    <property type="component" value="Unassembled WGS sequence"/>
</dbReference>
<dbReference type="NCBIfam" id="TIGR00125">
    <property type="entry name" value="cyt_tran_rel"/>
    <property type="match status" value="1"/>
</dbReference>
<dbReference type="UniPathway" id="UPA00558">
    <property type="reaction ID" value="UER00742"/>
</dbReference>
<accession>A0A5K0U8N0</accession>
<dbReference type="EC" id="2.7.7.15" evidence="1"/>
<evidence type="ECO:0000259" key="2">
    <source>
        <dbReference type="Pfam" id="PF01467"/>
    </source>
</evidence>